<organism evidence="2 3">
    <name type="scientific">Reyranella soli</name>
    <dbReference type="NCBI Taxonomy" id="1230389"/>
    <lineage>
        <taxon>Bacteria</taxon>
        <taxon>Pseudomonadati</taxon>
        <taxon>Pseudomonadota</taxon>
        <taxon>Alphaproteobacteria</taxon>
        <taxon>Hyphomicrobiales</taxon>
        <taxon>Reyranellaceae</taxon>
        <taxon>Reyranella</taxon>
    </lineage>
</organism>
<name>A0A512NSQ4_9HYPH</name>
<dbReference type="AlphaFoldDB" id="A0A512NSQ4"/>
<keyword evidence="3" id="KW-1185">Reference proteome</keyword>
<evidence type="ECO:0000256" key="1">
    <source>
        <dbReference type="SAM" id="SignalP"/>
    </source>
</evidence>
<dbReference type="RefSeq" id="WP_147157254.1">
    <property type="nucleotide sequence ID" value="NZ_BKAJ01000283.1"/>
</dbReference>
<accession>A0A512NSQ4</accession>
<dbReference type="Proteomes" id="UP000321058">
    <property type="component" value="Unassembled WGS sequence"/>
</dbReference>
<sequence length="200" mass="21124">MLRRALLVFTAAAICSTPLLAQETRRVRATIEKVDGSTLYVKTPDGEDLKITVADKPVYMAIIPATLADLKPGTFVGSGATPGPDGNLVAMEVHIFPEAMRGTGEGHRPMEGPPQATMTNANVNVSVAGVDGQVLTLKYKDGEKKLLVTPKTAIVAYTPGDRGELKPGIKIFIAGALKQPDGSLQATRISYGRNGLTPPM</sequence>
<evidence type="ECO:0000313" key="2">
    <source>
        <dbReference type="EMBL" id="GEP61983.1"/>
    </source>
</evidence>
<reference evidence="2 3" key="1">
    <citation type="submission" date="2019-07" db="EMBL/GenBank/DDBJ databases">
        <title>Whole genome shotgun sequence of Reyranella soli NBRC 108950.</title>
        <authorList>
            <person name="Hosoyama A."/>
            <person name="Uohara A."/>
            <person name="Ohji S."/>
            <person name="Ichikawa N."/>
        </authorList>
    </citation>
    <scope>NUCLEOTIDE SEQUENCE [LARGE SCALE GENOMIC DNA]</scope>
    <source>
        <strain evidence="2 3">NBRC 108950</strain>
    </source>
</reference>
<dbReference type="EMBL" id="BKAJ01000283">
    <property type="protein sequence ID" value="GEP61983.1"/>
    <property type="molecule type" value="Genomic_DNA"/>
</dbReference>
<gene>
    <name evidence="2" type="ORF">RSO01_91490</name>
</gene>
<feature type="signal peptide" evidence="1">
    <location>
        <begin position="1"/>
        <end position="21"/>
    </location>
</feature>
<comment type="caution">
    <text evidence="2">The sequence shown here is derived from an EMBL/GenBank/DDBJ whole genome shotgun (WGS) entry which is preliminary data.</text>
</comment>
<proteinExistence type="predicted"/>
<dbReference type="OrthoDB" id="9799947at2"/>
<evidence type="ECO:0000313" key="3">
    <source>
        <dbReference type="Proteomes" id="UP000321058"/>
    </source>
</evidence>
<feature type="chain" id="PRO_5021790973" description="DUF5666 domain-containing protein" evidence="1">
    <location>
        <begin position="22"/>
        <end position="200"/>
    </location>
</feature>
<protein>
    <recommendedName>
        <fullName evidence="4">DUF5666 domain-containing protein</fullName>
    </recommendedName>
</protein>
<evidence type="ECO:0008006" key="4">
    <source>
        <dbReference type="Google" id="ProtNLM"/>
    </source>
</evidence>
<keyword evidence="1" id="KW-0732">Signal</keyword>